<protein>
    <submittedName>
        <fullName evidence="1">Uncharacterized protein</fullName>
    </submittedName>
</protein>
<sequence length="398" mass="42741">MRMYAVWLREPTAVLPATTLLSVVSLSVDALSEAARASLSIRVVLPRELLKISFAALTTAGDAASTPSNESAESKELAVQLNLGTYTPVVAFETNLVQMGSVLSFNEAIESSHLFNSWLAGFSTSNGSLPAQLNFLSGQSVHVGAIARAVRAEVGVRLLGDCVWAYARVGRLSAAVQSADGSFGGCSVCVQDVDDAGQRVFMTNALLDAGLAELQDLRTGASVQTGVLTCSQSASFTSIAGVEVDMPRALLSILEVLSMRGPSVEKFVMLVNIGNKHWVSATVSFLSQSVTLYDSLGGPSAEKTLIVSRLLLFARQAELRRRALLPASADTEIDWTVEDEVNYPRQQDSHNCAPFAFAYIWCFVYDLDFASLPIIGDELRLSLLHFVIMRGRARAAQP</sequence>
<organism evidence="1 2">
    <name type="scientific">Pyropia yezoensis</name>
    <name type="common">Susabi-nori</name>
    <name type="synonym">Porphyra yezoensis</name>
    <dbReference type="NCBI Taxonomy" id="2788"/>
    <lineage>
        <taxon>Eukaryota</taxon>
        <taxon>Rhodophyta</taxon>
        <taxon>Bangiophyceae</taxon>
        <taxon>Bangiales</taxon>
        <taxon>Bangiaceae</taxon>
        <taxon>Pyropia</taxon>
    </lineage>
</organism>
<evidence type="ECO:0000313" key="2">
    <source>
        <dbReference type="Proteomes" id="UP000798662"/>
    </source>
</evidence>
<dbReference type="Proteomes" id="UP000798662">
    <property type="component" value="Chromosome 3"/>
</dbReference>
<accession>A0ACC3CCJ1</accession>
<proteinExistence type="predicted"/>
<dbReference type="EMBL" id="CM020620">
    <property type="protein sequence ID" value="KAK1867731.1"/>
    <property type="molecule type" value="Genomic_DNA"/>
</dbReference>
<name>A0ACC3CCJ1_PYRYE</name>
<keyword evidence="2" id="KW-1185">Reference proteome</keyword>
<evidence type="ECO:0000313" key="1">
    <source>
        <dbReference type="EMBL" id="KAK1867731.1"/>
    </source>
</evidence>
<gene>
    <name evidence="1" type="ORF">I4F81_010233</name>
</gene>
<comment type="caution">
    <text evidence="1">The sequence shown here is derived from an EMBL/GenBank/DDBJ whole genome shotgun (WGS) entry which is preliminary data.</text>
</comment>
<reference evidence="1" key="1">
    <citation type="submission" date="2019-11" db="EMBL/GenBank/DDBJ databases">
        <title>Nori genome reveals adaptations in red seaweeds to the harsh intertidal environment.</title>
        <authorList>
            <person name="Wang D."/>
            <person name="Mao Y."/>
        </authorList>
    </citation>
    <scope>NUCLEOTIDE SEQUENCE</scope>
    <source>
        <tissue evidence="1">Gametophyte</tissue>
    </source>
</reference>